<name>A0A9Q9LXW6_LEICA</name>
<dbReference type="PANTHER" id="PTHR46847">
    <property type="entry name" value="D-ALLOSE-BINDING PERIPLASMIC PROTEIN-RELATED"/>
    <property type="match status" value="1"/>
</dbReference>
<reference evidence="5" key="1">
    <citation type="submission" date="2021-08" db="EMBL/GenBank/DDBJ databases">
        <authorList>
            <person name="Nwanade C."/>
            <person name="Wang M."/>
            <person name="Masoudi A."/>
            <person name="Yu Z."/>
            <person name="Liu J."/>
        </authorList>
    </citation>
    <scope>NUCLEOTIDE SEQUENCE</scope>
    <source>
        <strain evidence="5">S122</strain>
    </source>
</reference>
<evidence type="ECO:0000256" key="2">
    <source>
        <dbReference type="ARBA" id="ARBA00007639"/>
    </source>
</evidence>
<dbReference type="EMBL" id="CP081070">
    <property type="protein sequence ID" value="UWQ53451.1"/>
    <property type="molecule type" value="Genomic_DNA"/>
</dbReference>
<comment type="subcellular location">
    <subcellularLocation>
        <location evidence="1">Cell envelope</location>
    </subcellularLocation>
</comment>
<dbReference type="GO" id="GO:0030313">
    <property type="term" value="C:cell envelope"/>
    <property type="evidence" value="ECO:0007669"/>
    <property type="project" value="UniProtKB-SubCell"/>
</dbReference>
<dbReference type="CDD" id="cd06306">
    <property type="entry name" value="PBP1_TorT-like"/>
    <property type="match status" value="1"/>
</dbReference>
<dbReference type="InterPro" id="IPR014301">
    <property type="entry name" value="TMAO_TorT"/>
</dbReference>
<dbReference type="Proteomes" id="UP001058713">
    <property type="component" value="Chromosome"/>
</dbReference>
<dbReference type="KEGG" id="lcae:K3721_15915"/>
<organism evidence="5 6">
    <name type="scientific">Leisingera caerulea</name>
    <name type="common">Phaeobacter caeruleus</name>
    <dbReference type="NCBI Taxonomy" id="506591"/>
    <lineage>
        <taxon>Bacteria</taxon>
        <taxon>Pseudomonadati</taxon>
        <taxon>Pseudomonadota</taxon>
        <taxon>Alphaproteobacteria</taxon>
        <taxon>Rhodobacterales</taxon>
        <taxon>Roseobacteraceae</taxon>
        <taxon>Leisingera</taxon>
    </lineage>
</organism>
<dbReference type="PANTHER" id="PTHR46847:SF1">
    <property type="entry name" value="D-ALLOSE-BINDING PERIPLASMIC PROTEIN-RELATED"/>
    <property type="match status" value="1"/>
</dbReference>
<dbReference type="NCBIfam" id="TIGR02955">
    <property type="entry name" value="TMAO_TorT"/>
    <property type="match status" value="1"/>
</dbReference>
<sequence>MLCTTAAAESWRLQVPRTPFTYEDGYAVADYLPLEKAARAWRLCVAYPHLKDAYWLSVNYGMVAEAERLGVSFQLVEAGGYPNLQRQIRQVEDCVAAGADALVLGTVSFDGLTSTVEQISETVPVIAAVNDIADAGVTAKVGVSWTEMGAVAGRVIAERHPKGTAPVKVAWFPGPRNAGWVKFVERGFRSALEESSAVVAVTKYGDTGREIQVRLVEEALDETGDLDYIAGSAPAAQAAVSVLRARGLQGKVRVVSDYMTHAVYRGVLRERIIAAPTDFPVLQGRLAIEMAVRAIEGKLQVKHAGPEIFVLDGNSIGADVLEQSLAPASFVPVFDFRPQQ</sequence>
<protein>
    <submittedName>
        <fullName evidence="5">TMAO reductase system periplasmic protein TorT</fullName>
    </submittedName>
</protein>
<evidence type="ECO:0000256" key="3">
    <source>
        <dbReference type="ARBA" id="ARBA00022729"/>
    </source>
</evidence>
<dbReference type="InterPro" id="IPR028082">
    <property type="entry name" value="Peripla_BP_I"/>
</dbReference>
<evidence type="ECO:0000313" key="6">
    <source>
        <dbReference type="Proteomes" id="UP001058713"/>
    </source>
</evidence>
<proteinExistence type="inferred from homology"/>
<dbReference type="InterPro" id="IPR025997">
    <property type="entry name" value="SBP_2_dom"/>
</dbReference>
<dbReference type="Gene3D" id="3.40.50.2300">
    <property type="match status" value="2"/>
</dbReference>
<evidence type="ECO:0000313" key="5">
    <source>
        <dbReference type="EMBL" id="UWQ53451.1"/>
    </source>
</evidence>
<dbReference type="NCBIfam" id="NF008185">
    <property type="entry name" value="PRK10936.1"/>
    <property type="match status" value="1"/>
</dbReference>
<dbReference type="Pfam" id="PF13407">
    <property type="entry name" value="Peripla_BP_4"/>
    <property type="match status" value="1"/>
</dbReference>
<dbReference type="AlphaFoldDB" id="A0A9Q9LXW6"/>
<feature type="domain" description="Periplasmic binding protein" evidence="4">
    <location>
        <begin position="45"/>
        <end position="298"/>
    </location>
</feature>
<keyword evidence="3" id="KW-0732">Signal</keyword>
<dbReference type="SUPFAM" id="SSF53822">
    <property type="entry name" value="Periplasmic binding protein-like I"/>
    <property type="match status" value="1"/>
</dbReference>
<evidence type="ECO:0000256" key="1">
    <source>
        <dbReference type="ARBA" id="ARBA00004196"/>
    </source>
</evidence>
<dbReference type="GO" id="GO:0030246">
    <property type="term" value="F:carbohydrate binding"/>
    <property type="evidence" value="ECO:0007669"/>
    <property type="project" value="UniProtKB-ARBA"/>
</dbReference>
<accession>A0A9Q9LXW6</accession>
<comment type="similarity">
    <text evidence="2">Belongs to the bacterial solute-binding protein 2 family.</text>
</comment>
<gene>
    <name evidence="5" type="primary">torT</name>
    <name evidence="5" type="ORF">K3721_15915</name>
</gene>
<evidence type="ECO:0000259" key="4">
    <source>
        <dbReference type="Pfam" id="PF13407"/>
    </source>
</evidence>